<gene>
    <name evidence="12" type="ORF">AB1Y20_012290</name>
</gene>
<name>A0AB34IQG1_PRYPA</name>
<dbReference type="GO" id="GO:0051213">
    <property type="term" value="F:dioxygenase activity"/>
    <property type="evidence" value="ECO:0007669"/>
    <property type="project" value="UniProtKB-KW"/>
</dbReference>
<evidence type="ECO:0000256" key="5">
    <source>
        <dbReference type="ARBA" id="ARBA00023002"/>
    </source>
</evidence>
<dbReference type="InterPro" id="IPR019734">
    <property type="entry name" value="TPR_rpt"/>
</dbReference>
<keyword evidence="13" id="KW-1185">Reference proteome</keyword>
<feature type="repeat" description="TPR" evidence="8">
    <location>
        <begin position="82"/>
        <end position="115"/>
    </location>
</feature>
<dbReference type="SUPFAM" id="SSF48452">
    <property type="entry name" value="TPR-like"/>
    <property type="match status" value="1"/>
</dbReference>
<evidence type="ECO:0000256" key="6">
    <source>
        <dbReference type="ARBA" id="ARBA00023004"/>
    </source>
</evidence>
<evidence type="ECO:0000256" key="1">
    <source>
        <dbReference type="ARBA" id="ARBA00001961"/>
    </source>
</evidence>
<keyword evidence="4" id="KW-0223">Dioxygenase</keyword>
<dbReference type="SMART" id="SM00028">
    <property type="entry name" value="TPR"/>
    <property type="match status" value="4"/>
</dbReference>
<sequence length="933" mass="96196">MWVLVCLLAADASPAALIARARALAREGDADAADELLRAASTLLPLSPQPLLLRGNLEAFARRRPEAALRLYAASLALHPTYEAHYFSGAAHAARGAWDAALAAYDAAAALEPSRLAPRLAAAEALLRVEGIDAAREALQRAAEIDPRAAAPLVARARVEATAGGGGGAVAAYRELTERLPYEAKHMAELAALLVAQPEEARRPATPNATPTPPCPLPLPEAAAYPGAPTAADAAAAALALDPTTSLPPAVRALLPSPPPPPTPSASAAAASLPRGPCALLRHHPSLAPFAREAEGGVCEVSLPAGETTRLHSRQPRGVLVPPGATLRLVGRGATLDAGGASRHFVVAEGGVLQLRGVTLTGGRAMLSSGGAVFLLPGATLEATDVTFSRNRAVFGSGGAVASRGAAVLAERCAFLDNEATFRGGALSATSLPSAAATLRLRGVSFDGNGAARGAADVQLRSVAVEGEAEGAEVAAEGEGEGVEEEGAAEALPEGVRQLCVECVVEGLELQEGPQLGGAALRLLREAARADVRCPAAFSALSTFLYTHAFDEEAAAAAAAFAAVRPDEPLAAQFEATRSHASARALHLRAQTLNKEVAALRKGNPSTTPFSNKTAAQDAATTAFLLSLRLSPSDGDVWHDLGTSLFFAGEKAEADRVYAAGLAAAPQHAALRREARLAALFPAAPDEAQSAVAAFPAAAFRRVQLPEGSFSAAAEADVAAGEEAFGGAPAAFVSAAPLLSREECADAIAAAERWAERRGGWTTSRHYSVPTTDVPLSELDSVLPWFNAALHRTLLPALASRYPHVAPLVAKLCVLDCFLVKYSAAAQNQLPTHADQSLLSFTISLNDPSEYEGGGTWFSALGAAVDAPAAGHVIMFPGRVEHGGHPITAGTRYVIVLFMGYSANRSGRPEGYVLEQLEQLRAEARGGEAKDEL</sequence>
<dbReference type="InterPro" id="IPR006620">
    <property type="entry name" value="Pro_4_hyd_alph"/>
</dbReference>
<keyword evidence="7" id="KW-0325">Glycoprotein</keyword>
<keyword evidence="8" id="KW-0802">TPR repeat</keyword>
<evidence type="ECO:0000256" key="9">
    <source>
        <dbReference type="SAM" id="MobiDB-lite"/>
    </source>
</evidence>
<dbReference type="PROSITE" id="PS50005">
    <property type="entry name" value="TPR"/>
    <property type="match status" value="1"/>
</dbReference>
<keyword evidence="2" id="KW-0479">Metal-binding</keyword>
<evidence type="ECO:0000256" key="3">
    <source>
        <dbReference type="ARBA" id="ARBA00022824"/>
    </source>
</evidence>
<organism evidence="12 13">
    <name type="scientific">Prymnesium parvum</name>
    <name type="common">Toxic golden alga</name>
    <dbReference type="NCBI Taxonomy" id="97485"/>
    <lineage>
        <taxon>Eukaryota</taxon>
        <taxon>Haptista</taxon>
        <taxon>Haptophyta</taxon>
        <taxon>Prymnesiophyceae</taxon>
        <taxon>Prymnesiales</taxon>
        <taxon>Prymnesiaceae</taxon>
        <taxon>Prymnesium</taxon>
    </lineage>
</organism>
<dbReference type="PROSITE" id="PS51471">
    <property type="entry name" value="FE2OG_OXY"/>
    <property type="match status" value="1"/>
</dbReference>
<dbReference type="GO" id="GO:0016705">
    <property type="term" value="F:oxidoreductase activity, acting on paired donors, with incorporation or reduction of molecular oxygen"/>
    <property type="evidence" value="ECO:0007669"/>
    <property type="project" value="InterPro"/>
</dbReference>
<keyword evidence="6" id="KW-0408">Iron</keyword>
<dbReference type="GO" id="GO:0005506">
    <property type="term" value="F:iron ion binding"/>
    <property type="evidence" value="ECO:0007669"/>
    <property type="project" value="InterPro"/>
</dbReference>
<feature type="region of interest" description="Disordered" evidence="9">
    <location>
        <begin position="252"/>
        <end position="271"/>
    </location>
</feature>
<reference evidence="12 13" key="1">
    <citation type="journal article" date="2024" name="Science">
        <title>Giant polyketide synthase enzymes in the biosynthesis of giant marine polyether toxins.</title>
        <authorList>
            <person name="Fallon T.R."/>
            <person name="Shende V.V."/>
            <person name="Wierzbicki I.H."/>
            <person name="Pendleton A.L."/>
            <person name="Watervoot N.F."/>
            <person name="Auber R.P."/>
            <person name="Gonzalez D.J."/>
            <person name="Wisecaver J.H."/>
            <person name="Moore B.S."/>
        </authorList>
    </citation>
    <scope>NUCLEOTIDE SEQUENCE [LARGE SCALE GENOMIC DNA]</scope>
    <source>
        <strain evidence="12 13">12B1</strain>
    </source>
</reference>
<keyword evidence="3" id="KW-0256">Endoplasmic reticulum</keyword>
<evidence type="ECO:0000313" key="13">
    <source>
        <dbReference type="Proteomes" id="UP001515480"/>
    </source>
</evidence>
<feature type="signal peptide" evidence="10">
    <location>
        <begin position="1"/>
        <end position="15"/>
    </location>
</feature>
<dbReference type="Proteomes" id="UP001515480">
    <property type="component" value="Unassembled WGS sequence"/>
</dbReference>
<dbReference type="SUPFAM" id="SSF51126">
    <property type="entry name" value="Pectin lyase-like"/>
    <property type="match status" value="1"/>
</dbReference>
<keyword evidence="5" id="KW-0560">Oxidoreductase</keyword>
<dbReference type="InterPro" id="IPR011050">
    <property type="entry name" value="Pectin_lyase_fold/virulence"/>
</dbReference>
<keyword evidence="10" id="KW-0732">Signal</keyword>
<protein>
    <recommendedName>
        <fullName evidence="11">Fe2OG dioxygenase domain-containing protein</fullName>
    </recommendedName>
</protein>
<evidence type="ECO:0000256" key="8">
    <source>
        <dbReference type="PROSITE-ProRule" id="PRU00339"/>
    </source>
</evidence>
<evidence type="ECO:0000256" key="2">
    <source>
        <dbReference type="ARBA" id="ARBA00022723"/>
    </source>
</evidence>
<feature type="chain" id="PRO_5044253381" description="Fe2OG dioxygenase domain-containing protein" evidence="10">
    <location>
        <begin position="16"/>
        <end position="933"/>
    </location>
</feature>
<evidence type="ECO:0000256" key="10">
    <source>
        <dbReference type="SAM" id="SignalP"/>
    </source>
</evidence>
<feature type="domain" description="Fe2OG dioxygenase" evidence="11">
    <location>
        <begin position="813"/>
        <end position="901"/>
    </location>
</feature>
<dbReference type="SMART" id="SM00702">
    <property type="entry name" value="P4Hc"/>
    <property type="match status" value="1"/>
</dbReference>
<dbReference type="GO" id="GO:0031418">
    <property type="term" value="F:L-ascorbic acid binding"/>
    <property type="evidence" value="ECO:0007669"/>
    <property type="project" value="InterPro"/>
</dbReference>
<evidence type="ECO:0000313" key="12">
    <source>
        <dbReference type="EMBL" id="KAL1503823.1"/>
    </source>
</evidence>
<comment type="caution">
    <text evidence="12">The sequence shown here is derived from an EMBL/GenBank/DDBJ whole genome shotgun (WGS) entry which is preliminary data.</text>
</comment>
<accession>A0AB34IQG1</accession>
<proteinExistence type="predicted"/>
<dbReference type="InterPro" id="IPR005123">
    <property type="entry name" value="Oxoglu/Fe-dep_dioxygenase_dom"/>
</dbReference>
<dbReference type="Gene3D" id="2.60.120.620">
    <property type="entry name" value="q2cbj1_9rhob like domain"/>
    <property type="match status" value="1"/>
</dbReference>
<evidence type="ECO:0000259" key="11">
    <source>
        <dbReference type="PROSITE" id="PS51471"/>
    </source>
</evidence>
<dbReference type="Gene3D" id="1.25.40.10">
    <property type="entry name" value="Tetratricopeptide repeat domain"/>
    <property type="match status" value="1"/>
</dbReference>
<dbReference type="AlphaFoldDB" id="A0AB34IQG1"/>
<dbReference type="EMBL" id="JBGBPQ010000021">
    <property type="protein sequence ID" value="KAL1503823.1"/>
    <property type="molecule type" value="Genomic_DNA"/>
</dbReference>
<evidence type="ECO:0000256" key="7">
    <source>
        <dbReference type="ARBA" id="ARBA00023180"/>
    </source>
</evidence>
<evidence type="ECO:0000256" key="4">
    <source>
        <dbReference type="ARBA" id="ARBA00022964"/>
    </source>
</evidence>
<comment type="cofactor">
    <cofactor evidence="1">
        <name>L-ascorbate</name>
        <dbReference type="ChEBI" id="CHEBI:38290"/>
    </cofactor>
</comment>
<dbReference type="InterPro" id="IPR011990">
    <property type="entry name" value="TPR-like_helical_dom_sf"/>
</dbReference>